<dbReference type="PANTHER" id="PTHR31595">
    <property type="entry name" value="LONG-CHAIN-ALCOHOL O-FATTY-ACYLTRANSFERASE 3-RELATED"/>
    <property type="match status" value="1"/>
</dbReference>
<name>A0A2A9NF59_9AGAR</name>
<feature type="domain" description="Wax synthase" evidence="9">
    <location>
        <begin position="231"/>
        <end position="315"/>
    </location>
</feature>
<dbReference type="AlphaFoldDB" id="A0A2A9NF59"/>
<proteinExistence type="inferred from homology"/>
<keyword evidence="6 8" id="KW-1133">Transmembrane helix</keyword>
<evidence type="ECO:0000256" key="8">
    <source>
        <dbReference type="SAM" id="Phobius"/>
    </source>
</evidence>
<dbReference type="STRING" id="703135.A0A2A9NF59"/>
<evidence type="ECO:0000313" key="11">
    <source>
        <dbReference type="Proteomes" id="UP000242287"/>
    </source>
</evidence>
<keyword evidence="5 8" id="KW-0812">Transmembrane</keyword>
<dbReference type="OrthoDB" id="1077582at2759"/>
<gene>
    <name evidence="10" type="ORF">AMATHDRAFT_155534</name>
</gene>
<comment type="subcellular location">
    <subcellularLocation>
        <location evidence="1">Membrane</location>
        <topology evidence="1">Multi-pass membrane protein</topology>
    </subcellularLocation>
</comment>
<dbReference type="EMBL" id="KZ302206">
    <property type="protein sequence ID" value="PFH46340.1"/>
    <property type="molecule type" value="Genomic_DNA"/>
</dbReference>
<reference evidence="10 11" key="1">
    <citation type="submission" date="2014-02" db="EMBL/GenBank/DDBJ databases">
        <title>Transposable element dynamics among asymbiotic and ectomycorrhizal Amanita fungi.</title>
        <authorList>
            <consortium name="DOE Joint Genome Institute"/>
            <person name="Hess J."/>
            <person name="Skrede I."/>
            <person name="Wolfe B."/>
            <person name="LaButti K."/>
            <person name="Ohm R.A."/>
            <person name="Grigoriev I.V."/>
            <person name="Pringle A."/>
        </authorList>
    </citation>
    <scope>NUCLEOTIDE SEQUENCE [LARGE SCALE GENOMIC DNA]</scope>
    <source>
        <strain evidence="10 11">SKay4041</strain>
    </source>
</reference>
<feature type="transmembrane region" description="Helical" evidence="8">
    <location>
        <begin position="282"/>
        <end position="299"/>
    </location>
</feature>
<dbReference type="InterPro" id="IPR044851">
    <property type="entry name" value="Wax_synthase"/>
</dbReference>
<keyword evidence="11" id="KW-1185">Reference proteome</keyword>
<dbReference type="InterPro" id="IPR032805">
    <property type="entry name" value="Wax_synthase_dom"/>
</dbReference>
<evidence type="ECO:0000313" key="10">
    <source>
        <dbReference type="EMBL" id="PFH46340.1"/>
    </source>
</evidence>
<accession>A0A2A9NF59</accession>
<organism evidence="10 11">
    <name type="scientific">Amanita thiersii Skay4041</name>
    <dbReference type="NCBI Taxonomy" id="703135"/>
    <lineage>
        <taxon>Eukaryota</taxon>
        <taxon>Fungi</taxon>
        <taxon>Dikarya</taxon>
        <taxon>Basidiomycota</taxon>
        <taxon>Agaricomycotina</taxon>
        <taxon>Agaricomycetes</taxon>
        <taxon>Agaricomycetidae</taxon>
        <taxon>Agaricales</taxon>
        <taxon>Pluteineae</taxon>
        <taxon>Amanitaceae</taxon>
        <taxon>Amanita</taxon>
    </lineage>
</organism>
<evidence type="ECO:0000259" key="9">
    <source>
        <dbReference type="Pfam" id="PF13813"/>
    </source>
</evidence>
<dbReference type="Pfam" id="PF13813">
    <property type="entry name" value="MBOAT_2"/>
    <property type="match status" value="1"/>
</dbReference>
<dbReference type="GO" id="GO:0006629">
    <property type="term" value="P:lipid metabolic process"/>
    <property type="evidence" value="ECO:0007669"/>
    <property type="project" value="InterPro"/>
</dbReference>
<evidence type="ECO:0000256" key="3">
    <source>
        <dbReference type="ARBA" id="ARBA00007282"/>
    </source>
</evidence>
<feature type="transmembrane region" description="Helical" evidence="8">
    <location>
        <begin position="311"/>
        <end position="331"/>
    </location>
</feature>
<sequence length="415" mass="46306">MSTSTTGTPFSWPLYLLLHLLTILFLSLPSHYGPLRRLSFLPILLLGLTISPGSSPSHPSTGRRDLDFLLASGGISTLLLQASDYLLLTSDPQRTIRPTPRSPNSFKSRFAWATKLFTTPRCIGFSHQQVHALPSPPPPSISRAEFVARQVGRIGVCILVRDIVGAFIVSHPVFKAAGEGGGGVWVGELGWAGRALAGFATTAFMYPGFEMQYRALAAVMVGSGLSPPTKWPDMLGAWREAWSVRRFWGRTWHQMLRRCLTSHAESLTEALRIRVHTLSSRYIQLFTCFFLSGVIHYQGDCALLQDSCHPLSFFMLQAVVIMFEDAILYLAERLGIGAGKEGDGKRRKWKWRWVGYVWTFGWFAWCLPWWLGPRWEGGELDGVEFLELGVGRWLGGMMGRIYPGRLLSVPVVGGY</sequence>
<dbReference type="PANTHER" id="PTHR31595:SF57">
    <property type="entry name" value="OS04G0481900 PROTEIN"/>
    <property type="match status" value="1"/>
</dbReference>
<protein>
    <recommendedName>
        <fullName evidence="9">Wax synthase domain-containing protein</fullName>
    </recommendedName>
</protein>
<keyword evidence="7 8" id="KW-0472">Membrane</keyword>
<evidence type="ECO:0000256" key="5">
    <source>
        <dbReference type="ARBA" id="ARBA00022692"/>
    </source>
</evidence>
<evidence type="ECO:0000256" key="2">
    <source>
        <dbReference type="ARBA" id="ARBA00005179"/>
    </source>
</evidence>
<feature type="transmembrane region" description="Helical" evidence="8">
    <location>
        <begin position="351"/>
        <end position="371"/>
    </location>
</feature>
<evidence type="ECO:0000256" key="7">
    <source>
        <dbReference type="ARBA" id="ARBA00023136"/>
    </source>
</evidence>
<dbReference type="GO" id="GO:0008374">
    <property type="term" value="F:O-acyltransferase activity"/>
    <property type="evidence" value="ECO:0007669"/>
    <property type="project" value="InterPro"/>
</dbReference>
<comment type="similarity">
    <text evidence="3">Belongs to the wax synthase family.</text>
</comment>
<keyword evidence="4" id="KW-0808">Transferase</keyword>
<evidence type="ECO:0000256" key="1">
    <source>
        <dbReference type="ARBA" id="ARBA00004141"/>
    </source>
</evidence>
<dbReference type="Proteomes" id="UP000242287">
    <property type="component" value="Unassembled WGS sequence"/>
</dbReference>
<evidence type="ECO:0000256" key="6">
    <source>
        <dbReference type="ARBA" id="ARBA00022989"/>
    </source>
</evidence>
<comment type="pathway">
    <text evidence="2">Secondary metabolite biosynthesis.</text>
</comment>
<evidence type="ECO:0000256" key="4">
    <source>
        <dbReference type="ARBA" id="ARBA00022679"/>
    </source>
</evidence>
<dbReference type="GO" id="GO:0016020">
    <property type="term" value="C:membrane"/>
    <property type="evidence" value="ECO:0007669"/>
    <property type="project" value="UniProtKB-SubCell"/>
</dbReference>
<feature type="transmembrane region" description="Helical" evidence="8">
    <location>
        <begin position="12"/>
        <end position="28"/>
    </location>
</feature>